<dbReference type="InterPro" id="IPR012338">
    <property type="entry name" value="Beta-lactam/transpept-like"/>
</dbReference>
<dbReference type="Gene3D" id="3.40.710.10">
    <property type="entry name" value="DD-peptidase/beta-lactamase superfamily"/>
    <property type="match status" value="1"/>
</dbReference>
<keyword evidence="2" id="KW-0378">Hydrolase</keyword>
<dbReference type="SUPFAM" id="SSF56601">
    <property type="entry name" value="beta-lactamase/transpeptidase-like"/>
    <property type="match status" value="1"/>
</dbReference>
<dbReference type="InterPro" id="IPR052907">
    <property type="entry name" value="Beta-lactamase/esterase"/>
</dbReference>
<name>A0ABN1QF06_9ACTN</name>
<evidence type="ECO:0000259" key="1">
    <source>
        <dbReference type="Pfam" id="PF00144"/>
    </source>
</evidence>
<comment type="caution">
    <text evidence="2">The sequence shown here is derived from an EMBL/GenBank/DDBJ whole genome shotgun (WGS) entry which is preliminary data.</text>
</comment>
<accession>A0ABN1QF06</accession>
<gene>
    <name evidence="2" type="ORF">GCM10009550_12400</name>
</gene>
<organism evidence="2 3">
    <name type="scientific">Actinocorallia libanotica</name>
    <dbReference type="NCBI Taxonomy" id="46162"/>
    <lineage>
        <taxon>Bacteria</taxon>
        <taxon>Bacillati</taxon>
        <taxon>Actinomycetota</taxon>
        <taxon>Actinomycetes</taxon>
        <taxon>Streptosporangiales</taxon>
        <taxon>Thermomonosporaceae</taxon>
        <taxon>Actinocorallia</taxon>
    </lineage>
</organism>
<dbReference type="Pfam" id="PF00144">
    <property type="entry name" value="Beta-lactamase"/>
    <property type="match status" value="1"/>
</dbReference>
<keyword evidence="3" id="KW-1185">Reference proteome</keyword>
<evidence type="ECO:0000313" key="2">
    <source>
        <dbReference type="EMBL" id="GAA0941795.1"/>
    </source>
</evidence>
<protein>
    <submittedName>
        <fullName evidence="2">Serine hydrolase domain-containing protein</fullName>
    </submittedName>
</protein>
<dbReference type="GO" id="GO:0016787">
    <property type="term" value="F:hydrolase activity"/>
    <property type="evidence" value="ECO:0007669"/>
    <property type="project" value="UniProtKB-KW"/>
</dbReference>
<evidence type="ECO:0000313" key="3">
    <source>
        <dbReference type="Proteomes" id="UP001500665"/>
    </source>
</evidence>
<sequence>MAEIHGTAVPGFEEVREGFSLGQRDDGGAAQLAVYQDGELVVDLWTGGDPVSGRAAGGDALTVVMSVTKGVLATCVHMLARRGLLDLDAPVAAYWPEFAARGKAGITVSDLLAHRSGLSGLVRGGEPDWFDWDACVHALAEAAPLWEPGTAVWYHTFTYGHLLGEVVRRVTGLTPGEAVAELVSRPLGLDLWIGLPEEQEHRFVPQYSDRPPTTEAEAVALLSGWGFDPEDPLVGATIGAHLSVDASISGFNTRRAHAAQVPAANGVSDARSLARMYAAVIGEVDGVRLLDDAAVARAAAPRTDGLPAPAPFDRLPSQDPTRFGLGYELPRGGLPMLGPGSFGHAGAGGRLAYAQPATGTAVAYTCARMTWPKTGPDPRWAPWTEALRRAVPPGGR</sequence>
<dbReference type="Proteomes" id="UP001500665">
    <property type="component" value="Unassembled WGS sequence"/>
</dbReference>
<reference evidence="2 3" key="1">
    <citation type="journal article" date="2019" name="Int. J. Syst. Evol. Microbiol.">
        <title>The Global Catalogue of Microorganisms (GCM) 10K type strain sequencing project: providing services to taxonomists for standard genome sequencing and annotation.</title>
        <authorList>
            <consortium name="The Broad Institute Genomics Platform"/>
            <consortium name="The Broad Institute Genome Sequencing Center for Infectious Disease"/>
            <person name="Wu L."/>
            <person name="Ma J."/>
        </authorList>
    </citation>
    <scope>NUCLEOTIDE SEQUENCE [LARGE SCALE GENOMIC DNA]</scope>
    <source>
        <strain evidence="2 3">JCM 10696</strain>
    </source>
</reference>
<dbReference type="InterPro" id="IPR001466">
    <property type="entry name" value="Beta-lactam-related"/>
</dbReference>
<dbReference type="PANTHER" id="PTHR43319:SF3">
    <property type="entry name" value="BETA-LACTAMASE-RELATED DOMAIN-CONTAINING PROTEIN"/>
    <property type="match status" value="1"/>
</dbReference>
<feature type="domain" description="Beta-lactamase-related" evidence="1">
    <location>
        <begin position="29"/>
        <end position="376"/>
    </location>
</feature>
<dbReference type="PANTHER" id="PTHR43319">
    <property type="entry name" value="BETA-LACTAMASE-RELATED"/>
    <property type="match status" value="1"/>
</dbReference>
<dbReference type="EMBL" id="BAAAHH010000003">
    <property type="protein sequence ID" value="GAA0941795.1"/>
    <property type="molecule type" value="Genomic_DNA"/>
</dbReference>
<proteinExistence type="predicted"/>
<dbReference type="RefSeq" id="WP_344237653.1">
    <property type="nucleotide sequence ID" value="NZ_BAAAHH010000003.1"/>
</dbReference>